<dbReference type="SMART" id="SM00028">
    <property type="entry name" value="TPR"/>
    <property type="match status" value="3"/>
</dbReference>
<sequence>MALEGGDMSVFAELKRRNVVRVAVLYGLAAWLILQVAEVLFGLLDLPTWAGKLVLGLLVLGFPLVLIFSWVYELTPEGLKREHEVERHQSITRETGRKINYLIGALAAIAIVMIVAERFVPRAAPNPGATQAGAPSASAPVLAATKSIAVLPFADMSEGKDQEYFADGLSEELLNLLAKIPDLRVAARTSAFKFKGEKVDLQDVARKLNVSHVLEGSVRRSGNKVRITAQLIKASDGYHVWSQTYDRTLDDIFVVQDDIAGEVVKALKLTLLGTTSATRSRPTDPEAYNLALQGRFFVGRRSKEDLERAVDYFQRSRERDPGYAPAWAGLSQAYARQADGGFLPIADGHRQARGAAEKALALDPQLVDAHLAMGWIQLSHDLDWAAADASYRTALDLEPGNAEALRHGGWLAGNLGHWDEAIDLMHKAIERDPLRPNSYTYLGYLFLAVERDSEAEAAFRKALELDPDGAARHRTIGLALLLQGKTDAALREMQQETDEGWRLAGLPLVFHALGRRGESDAALAALKDKYAGDSAYQIAEVHAFRGEAALAFEWLERAYAQRDAGVPEIKCDRLMRGLVGDPRYKAFLRKLKLPE</sequence>
<feature type="transmembrane region" description="Helical" evidence="2">
    <location>
        <begin position="23"/>
        <end position="43"/>
    </location>
</feature>
<feature type="transmembrane region" description="Helical" evidence="2">
    <location>
        <begin position="99"/>
        <end position="116"/>
    </location>
</feature>
<proteinExistence type="predicted"/>
<keyword evidence="1" id="KW-0802">TPR repeat</keyword>
<dbReference type="PROSITE" id="PS50005">
    <property type="entry name" value="TPR"/>
    <property type="match status" value="2"/>
</dbReference>
<protein>
    <submittedName>
        <fullName evidence="3">TolB-like protein/cytochrome c-type biogenesis protein CcmH/NrfG</fullName>
    </submittedName>
</protein>
<dbReference type="EMBL" id="JAVDVY010000001">
    <property type="protein sequence ID" value="MDR7133895.1"/>
    <property type="molecule type" value="Genomic_DNA"/>
</dbReference>
<dbReference type="PANTHER" id="PTHR12558:SF33">
    <property type="entry name" value="BLL7664 PROTEIN"/>
    <property type="match status" value="1"/>
</dbReference>
<feature type="repeat" description="TPR" evidence="1">
    <location>
        <begin position="402"/>
        <end position="435"/>
    </location>
</feature>
<keyword evidence="2" id="KW-1133">Transmembrane helix</keyword>
<evidence type="ECO:0000313" key="3">
    <source>
        <dbReference type="EMBL" id="MDR7133895.1"/>
    </source>
</evidence>
<comment type="caution">
    <text evidence="3">The sequence shown here is derived from an EMBL/GenBank/DDBJ whole genome shotgun (WGS) entry which is preliminary data.</text>
</comment>
<evidence type="ECO:0000256" key="1">
    <source>
        <dbReference type="PROSITE-ProRule" id="PRU00339"/>
    </source>
</evidence>
<feature type="repeat" description="TPR" evidence="1">
    <location>
        <begin position="436"/>
        <end position="469"/>
    </location>
</feature>
<name>A0ABU1W8I0_9GAMM</name>
<dbReference type="Proteomes" id="UP001251524">
    <property type="component" value="Unassembled WGS sequence"/>
</dbReference>
<dbReference type="SUPFAM" id="SSF48452">
    <property type="entry name" value="TPR-like"/>
    <property type="match status" value="1"/>
</dbReference>
<keyword evidence="2" id="KW-0812">Transmembrane</keyword>
<dbReference type="Gene3D" id="1.25.40.10">
    <property type="entry name" value="Tetratricopeptide repeat domain"/>
    <property type="match status" value="2"/>
</dbReference>
<evidence type="ECO:0000313" key="4">
    <source>
        <dbReference type="Proteomes" id="UP001251524"/>
    </source>
</evidence>
<feature type="transmembrane region" description="Helical" evidence="2">
    <location>
        <begin position="49"/>
        <end position="72"/>
    </location>
</feature>
<keyword evidence="4" id="KW-1185">Reference proteome</keyword>
<dbReference type="InterPro" id="IPR011990">
    <property type="entry name" value="TPR-like_helical_dom_sf"/>
</dbReference>
<dbReference type="PANTHER" id="PTHR12558">
    <property type="entry name" value="CELL DIVISION CYCLE 16,23,27"/>
    <property type="match status" value="1"/>
</dbReference>
<organism evidence="3 4">
    <name type="scientific">Lysobacter niastensis</name>
    <dbReference type="NCBI Taxonomy" id="380629"/>
    <lineage>
        <taxon>Bacteria</taxon>
        <taxon>Pseudomonadati</taxon>
        <taxon>Pseudomonadota</taxon>
        <taxon>Gammaproteobacteria</taxon>
        <taxon>Lysobacterales</taxon>
        <taxon>Lysobacteraceae</taxon>
        <taxon>Lysobacter</taxon>
    </lineage>
</organism>
<evidence type="ECO:0000256" key="2">
    <source>
        <dbReference type="SAM" id="Phobius"/>
    </source>
</evidence>
<keyword evidence="2" id="KW-0472">Membrane</keyword>
<dbReference type="Pfam" id="PF13432">
    <property type="entry name" value="TPR_16"/>
    <property type="match status" value="1"/>
</dbReference>
<accession>A0ABU1W8I0</accession>
<reference evidence="3 4" key="1">
    <citation type="submission" date="2023-07" db="EMBL/GenBank/DDBJ databases">
        <title>Sorghum-associated microbial communities from plants grown in Nebraska, USA.</title>
        <authorList>
            <person name="Schachtman D."/>
        </authorList>
    </citation>
    <scope>NUCLEOTIDE SEQUENCE [LARGE SCALE GENOMIC DNA]</scope>
    <source>
        <strain evidence="3 4">BE198</strain>
    </source>
</reference>
<gene>
    <name evidence="3" type="ORF">J2X06_001079</name>
</gene>
<dbReference type="InterPro" id="IPR019734">
    <property type="entry name" value="TPR_rpt"/>
</dbReference>
<dbReference type="Gene3D" id="3.40.50.10070">
    <property type="entry name" value="TolB, N-terminal domain"/>
    <property type="match status" value="1"/>
</dbReference>